<dbReference type="InterPro" id="IPR029056">
    <property type="entry name" value="Ribokinase-like"/>
</dbReference>
<dbReference type="InterPro" id="IPR002173">
    <property type="entry name" value="Carboh/pur_kinase_PfkB_CS"/>
</dbReference>
<name>A0A2H1IVN0_9MICO</name>
<feature type="domain" description="Carbohydrate kinase PfkB" evidence="6">
    <location>
        <begin position="32"/>
        <end position="302"/>
    </location>
</feature>
<evidence type="ECO:0000313" key="7">
    <source>
        <dbReference type="EMBL" id="SMX79042.1"/>
    </source>
</evidence>
<organism evidence="7 8">
    <name type="scientific">Brevibacterium antiquum</name>
    <dbReference type="NCBI Taxonomy" id="234835"/>
    <lineage>
        <taxon>Bacteria</taxon>
        <taxon>Bacillati</taxon>
        <taxon>Actinomycetota</taxon>
        <taxon>Actinomycetes</taxon>
        <taxon>Micrococcales</taxon>
        <taxon>Brevibacteriaceae</taxon>
        <taxon>Brevibacterium</taxon>
    </lineage>
</organism>
<dbReference type="EMBL" id="FXZE01000004">
    <property type="protein sequence ID" value="SMX79042.1"/>
    <property type="molecule type" value="Genomic_DNA"/>
</dbReference>
<gene>
    <name evidence="7" type="ORF">BANT10_01317</name>
</gene>
<keyword evidence="5" id="KW-0067">ATP-binding</keyword>
<accession>A0A2H1IVN0</accession>
<dbReference type="PROSITE" id="PS00583">
    <property type="entry name" value="PFKB_KINASES_1"/>
    <property type="match status" value="1"/>
</dbReference>
<evidence type="ECO:0000256" key="5">
    <source>
        <dbReference type="ARBA" id="ARBA00022840"/>
    </source>
</evidence>
<reference evidence="8" key="1">
    <citation type="submission" date="2017-03" db="EMBL/GenBank/DDBJ databases">
        <authorList>
            <person name="Monnet C."/>
        </authorList>
    </citation>
    <scope>NUCLEOTIDE SEQUENCE [LARGE SCALE GENOMIC DNA]</scope>
    <source>
        <strain evidence="8">P10</strain>
    </source>
</reference>
<dbReference type="PANTHER" id="PTHR43085:SF1">
    <property type="entry name" value="PSEUDOURIDINE KINASE-RELATED"/>
    <property type="match status" value="1"/>
</dbReference>
<dbReference type="PANTHER" id="PTHR43085">
    <property type="entry name" value="HEXOKINASE FAMILY MEMBER"/>
    <property type="match status" value="1"/>
</dbReference>
<evidence type="ECO:0000256" key="1">
    <source>
        <dbReference type="ARBA" id="ARBA00010688"/>
    </source>
</evidence>
<comment type="similarity">
    <text evidence="1">Belongs to the carbohydrate kinase PfkB family.</text>
</comment>
<dbReference type="GO" id="GO:0005524">
    <property type="term" value="F:ATP binding"/>
    <property type="evidence" value="ECO:0007669"/>
    <property type="project" value="UniProtKB-KW"/>
</dbReference>
<dbReference type="Gene3D" id="3.40.1190.20">
    <property type="match status" value="1"/>
</dbReference>
<protein>
    <submittedName>
        <fullName evidence="7">Fructokinase</fullName>
        <ecNumber evidence="7">2.7.1.4</ecNumber>
    </submittedName>
</protein>
<keyword evidence="3" id="KW-0547">Nucleotide-binding</keyword>
<evidence type="ECO:0000256" key="4">
    <source>
        <dbReference type="ARBA" id="ARBA00022777"/>
    </source>
</evidence>
<keyword evidence="8" id="KW-1185">Reference proteome</keyword>
<dbReference type="AlphaFoldDB" id="A0A2H1IVN0"/>
<dbReference type="SUPFAM" id="SSF53613">
    <property type="entry name" value="Ribokinase-like"/>
    <property type="match status" value="1"/>
</dbReference>
<evidence type="ECO:0000256" key="2">
    <source>
        <dbReference type="ARBA" id="ARBA00022679"/>
    </source>
</evidence>
<sequence>MRPSIVFCALRIEPMSILVVGESLIDIVSSAGAPDRYAPGGAPANVALGLGRLGADVELLTDVGDDFHGGYLLAHLRESAVRVHARPTGSTSTARARLSPDGSAEYDFSLRWAPDASLVESADWSAIHVGSIAAFLSPGAAAVDSLLQRGRASSALLSFDPNIRPTIIGDQEQALARFESLASRVDVIKLSDVDADWLYPGQSSDAQMDQILRLGAQVVALTCGSEGSILSTASARVRVPAGAVKVRDTIGAGDSFMTSLVHDLQGTHPRLEDMNEDTLAHLGENASRRAAITVGRTGADLPWASEENA</sequence>
<dbReference type="InterPro" id="IPR011611">
    <property type="entry name" value="PfkB_dom"/>
</dbReference>
<dbReference type="EC" id="2.7.1.4" evidence="7"/>
<dbReference type="Pfam" id="PF00294">
    <property type="entry name" value="PfkB"/>
    <property type="match status" value="1"/>
</dbReference>
<keyword evidence="2 7" id="KW-0808">Transferase</keyword>
<evidence type="ECO:0000313" key="8">
    <source>
        <dbReference type="Proteomes" id="UP000234342"/>
    </source>
</evidence>
<evidence type="ECO:0000256" key="3">
    <source>
        <dbReference type="ARBA" id="ARBA00022741"/>
    </source>
</evidence>
<dbReference type="Proteomes" id="UP000234342">
    <property type="component" value="Unassembled WGS sequence"/>
</dbReference>
<dbReference type="InterPro" id="IPR050306">
    <property type="entry name" value="PfkB_Carbo_kinase"/>
</dbReference>
<proteinExistence type="inferred from homology"/>
<evidence type="ECO:0000259" key="6">
    <source>
        <dbReference type="Pfam" id="PF00294"/>
    </source>
</evidence>
<keyword evidence="4 7" id="KW-0418">Kinase</keyword>
<dbReference type="GO" id="GO:0008865">
    <property type="term" value="F:fructokinase activity"/>
    <property type="evidence" value="ECO:0007669"/>
    <property type="project" value="UniProtKB-EC"/>
</dbReference>
<dbReference type="CDD" id="cd01167">
    <property type="entry name" value="bac_FRK"/>
    <property type="match status" value="1"/>
</dbReference>